<sequence>MGWSGEEFVYSTGSGLTSADEDLLGSVRQHLDYLEEVWPDVVELRVPSNRARGVGRRHRSDHAVEAARVRAVAEAVERAAPGAVVPPGVRPVPVDVGALDLMAQIAGAAEWACSSVVQAAGVEQLDPVGSVYVDPRPYLRRARAWLTGAHEAEPEFLLGNLDSILAPVVMSTAAFLGDILDGQVLDAVCPWCGGRTASAPVGGQRTLRVVCPGGRLRGDGERDDRPPMVVCFGENCEPGPREVGMVFGGRPAWPEREWDWLSKQLREVARV</sequence>
<dbReference type="AlphaFoldDB" id="A0A2A9D0R9"/>
<protein>
    <submittedName>
        <fullName evidence="1">Uncharacterized protein</fullName>
    </submittedName>
</protein>
<dbReference type="OrthoDB" id="4483479at2"/>
<organism evidence="1 2">
    <name type="scientific">Serinibacter salmoneus</name>
    <dbReference type="NCBI Taxonomy" id="556530"/>
    <lineage>
        <taxon>Bacteria</taxon>
        <taxon>Bacillati</taxon>
        <taxon>Actinomycetota</taxon>
        <taxon>Actinomycetes</taxon>
        <taxon>Micrococcales</taxon>
        <taxon>Beutenbergiaceae</taxon>
        <taxon>Serinibacter</taxon>
    </lineage>
</organism>
<dbReference type="Proteomes" id="UP000224915">
    <property type="component" value="Unassembled WGS sequence"/>
</dbReference>
<proteinExistence type="predicted"/>
<accession>A0A2A9D0R9</accession>
<evidence type="ECO:0000313" key="2">
    <source>
        <dbReference type="Proteomes" id="UP000224915"/>
    </source>
</evidence>
<name>A0A2A9D0R9_9MICO</name>
<keyword evidence="2" id="KW-1185">Reference proteome</keyword>
<evidence type="ECO:0000313" key="1">
    <source>
        <dbReference type="EMBL" id="PFG19855.1"/>
    </source>
</evidence>
<gene>
    <name evidence="1" type="ORF">ATL40_1431</name>
</gene>
<comment type="caution">
    <text evidence="1">The sequence shown here is derived from an EMBL/GenBank/DDBJ whole genome shotgun (WGS) entry which is preliminary data.</text>
</comment>
<dbReference type="EMBL" id="PDJD01000001">
    <property type="protein sequence ID" value="PFG19855.1"/>
    <property type="molecule type" value="Genomic_DNA"/>
</dbReference>
<reference evidence="1 2" key="1">
    <citation type="submission" date="2017-10" db="EMBL/GenBank/DDBJ databases">
        <title>Sequencing the genomes of 1000 actinobacteria strains.</title>
        <authorList>
            <person name="Klenk H.-P."/>
        </authorList>
    </citation>
    <scope>NUCLEOTIDE SEQUENCE [LARGE SCALE GENOMIC DNA]</scope>
    <source>
        <strain evidence="1 2">DSM 21801</strain>
    </source>
</reference>